<evidence type="ECO:0000313" key="9">
    <source>
        <dbReference type="Proteomes" id="UP000019276"/>
    </source>
</evidence>
<evidence type="ECO:0000313" key="8">
    <source>
        <dbReference type="EMBL" id="EWH09211.1"/>
    </source>
</evidence>
<dbReference type="CDD" id="cd00207">
    <property type="entry name" value="fer2"/>
    <property type="match status" value="1"/>
</dbReference>
<keyword evidence="4" id="KW-0408">Iron</keyword>
<dbReference type="AlphaFoldDB" id="W7QB64"/>
<keyword evidence="5" id="KW-0411">Iron-sulfur</keyword>
<dbReference type="InterPro" id="IPR002888">
    <property type="entry name" value="2Fe-2S-bd"/>
</dbReference>
<evidence type="ECO:0000256" key="6">
    <source>
        <dbReference type="ARBA" id="ARBA00023075"/>
    </source>
</evidence>
<keyword evidence="6" id="KW-0830">Ubiquinone</keyword>
<dbReference type="RefSeq" id="WP_035015381.1">
    <property type="nucleotide sequence ID" value="NZ_ARZY01000027.1"/>
</dbReference>
<evidence type="ECO:0000256" key="3">
    <source>
        <dbReference type="ARBA" id="ARBA00023002"/>
    </source>
</evidence>
<feature type="domain" description="2Fe-2S ferredoxin-type" evidence="7">
    <location>
        <begin position="1"/>
        <end position="77"/>
    </location>
</feature>
<dbReference type="eggNOG" id="COG2080">
    <property type="taxonomic scope" value="Bacteria"/>
</dbReference>
<evidence type="ECO:0000259" key="7">
    <source>
        <dbReference type="PROSITE" id="PS51085"/>
    </source>
</evidence>
<dbReference type="Proteomes" id="UP000019276">
    <property type="component" value="Unassembled WGS sequence"/>
</dbReference>
<dbReference type="Gene3D" id="1.10.150.120">
    <property type="entry name" value="[2Fe-2S]-binding domain"/>
    <property type="match status" value="1"/>
</dbReference>
<evidence type="ECO:0000256" key="2">
    <source>
        <dbReference type="ARBA" id="ARBA00022723"/>
    </source>
</evidence>
<comment type="caution">
    <text evidence="8">The sequence shown here is derived from an EMBL/GenBank/DDBJ whole genome shotgun (WGS) entry which is preliminary data.</text>
</comment>
<dbReference type="Gene3D" id="3.10.20.30">
    <property type="match status" value="1"/>
</dbReference>
<dbReference type="InterPro" id="IPR036884">
    <property type="entry name" value="2Fe-2S-bd_dom_sf"/>
</dbReference>
<dbReference type="InterPro" id="IPR036010">
    <property type="entry name" value="2Fe-2S_ferredoxin-like_sf"/>
</dbReference>
<dbReference type="PANTHER" id="PTHR44379:SF2">
    <property type="entry name" value="BLR6218 PROTEIN"/>
    <property type="match status" value="1"/>
</dbReference>
<gene>
    <name evidence="8" type="ORF">DS2_13659</name>
</gene>
<dbReference type="OrthoDB" id="9775084at2"/>
<reference evidence="8 9" key="1">
    <citation type="journal article" date="2014" name="Genome Announc.">
        <title>Draft Genome Sequence of the Agar-Degrading Bacterium Catenovulum sp. Strain DS-2, Isolated from Intestines of Haliotis diversicolor.</title>
        <authorList>
            <person name="Shan D."/>
            <person name="Li X."/>
            <person name="Gu Z."/>
            <person name="Wei G."/>
            <person name="Gao Z."/>
            <person name="Shao Z."/>
        </authorList>
    </citation>
    <scope>NUCLEOTIDE SEQUENCE [LARGE SCALE GENOMIC DNA]</scope>
    <source>
        <strain evidence="8 9">DS-2</strain>
    </source>
</reference>
<dbReference type="STRING" id="1328313.DS2_13659"/>
<dbReference type="PROSITE" id="PS00197">
    <property type="entry name" value="2FE2S_FER_1"/>
    <property type="match status" value="1"/>
</dbReference>
<dbReference type="PANTHER" id="PTHR44379">
    <property type="entry name" value="OXIDOREDUCTASE WITH IRON-SULFUR SUBUNIT"/>
    <property type="match status" value="1"/>
</dbReference>
<sequence length="163" mass="17658">MKYTLSINNRVHQVEAEPDMPVLWVLRDLLNFTGTKFGCGKGLCGACTVLLNGQALRSCSLPISAVGDGKLATIEEVDRIAEYKKNAIAIKQAWQDNNVPQCGYCQPGQIMSAIALVSNNSRLDKQAIKNGMSGNICRCGTYARIEKAICSVAGVNCKEMESK</sequence>
<dbReference type="InterPro" id="IPR001041">
    <property type="entry name" value="2Fe-2S_ferredoxin-type"/>
</dbReference>
<dbReference type="SUPFAM" id="SSF54292">
    <property type="entry name" value="2Fe-2S ferredoxin-like"/>
    <property type="match status" value="1"/>
</dbReference>
<dbReference type="InterPro" id="IPR006058">
    <property type="entry name" value="2Fe2S_fd_BS"/>
</dbReference>
<proteinExistence type="predicted"/>
<keyword evidence="2" id="KW-0479">Metal-binding</keyword>
<dbReference type="Pfam" id="PF01799">
    <property type="entry name" value="Fer2_2"/>
    <property type="match status" value="1"/>
</dbReference>
<protein>
    <submittedName>
        <fullName evidence="8">Isoquinoline 1-oxidoreductase</fullName>
    </submittedName>
</protein>
<organism evidence="8 9">
    <name type="scientific">Catenovulum agarivorans DS-2</name>
    <dbReference type="NCBI Taxonomy" id="1328313"/>
    <lineage>
        <taxon>Bacteria</taxon>
        <taxon>Pseudomonadati</taxon>
        <taxon>Pseudomonadota</taxon>
        <taxon>Gammaproteobacteria</taxon>
        <taxon>Alteromonadales</taxon>
        <taxon>Alteromonadaceae</taxon>
        <taxon>Catenovulum</taxon>
    </lineage>
</organism>
<dbReference type="InterPro" id="IPR051452">
    <property type="entry name" value="Diverse_Oxidoreductases"/>
</dbReference>
<evidence type="ECO:0000256" key="4">
    <source>
        <dbReference type="ARBA" id="ARBA00023004"/>
    </source>
</evidence>
<dbReference type="GO" id="GO:0051537">
    <property type="term" value="F:2 iron, 2 sulfur cluster binding"/>
    <property type="evidence" value="ECO:0007669"/>
    <property type="project" value="UniProtKB-KW"/>
</dbReference>
<keyword evidence="9" id="KW-1185">Reference proteome</keyword>
<dbReference type="Pfam" id="PF00111">
    <property type="entry name" value="Fer2"/>
    <property type="match status" value="1"/>
</dbReference>
<dbReference type="PROSITE" id="PS51085">
    <property type="entry name" value="2FE2S_FER_2"/>
    <property type="match status" value="1"/>
</dbReference>
<dbReference type="PATRIC" id="fig|1328313.3.peg.2787"/>
<evidence type="ECO:0000256" key="5">
    <source>
        <dbReference type="ARBA" id="ARBA00023014"/>
    </source>
</evidence>
<keyword evidence="3" id="KW-0560">Oxidoreductase</keyword>
<dbReference type="SUPFAM" id="SSF47741">
    <property type="entry name" value="CO dehydrogenase ISP C-domain like"/>
    <property type="match status" value="1"/>
</dbReference>
<keyword evidence="1" id="KW-0001">2Fe-2S</keyword>
<accession>W7QB64</accession>
<dbReference type="GO" id="GO:0046872">
    <property type="term" value="F:metal ion binding"/>
    <property type="evidence" value="ECO:0007669"/>
    <property type="project" value="UniProtKB-KW"/>
</dbReference>
<name>W7QB64_9ALTE</name>
<dbReference type="GO" id="GO:0016491">
    <property type="term" value="F:oxidoreductase activity"/>
    <property type="evidence" value="ECO:0007669"/>
    <property type="project" value="UniProtKB-KW"/>
</dbReference>
<dbReference type="EMBL" id="ARZY01000027">
    <property type="protein sequence ID" value="EWH09211.1"/>
    <property type="molecule type" value="Genomic_DNA"/>
</dbReference>
<evidence type="ECO:0000256" key="1">
    <source>
        <dbReference type="ARBA" id="ARBA00022714"/>
    </source>
</evidence>
<dbReference type="InterPro" id="IPR012675">
    <property type="entry name" value="Beta-grasp_dom_sf"/>
</dbReference>